<reference evidence="10" key="1">
    <citation type="submission" date="2025-08" db="UniProtKB">
        <authorList>
            <consortium name="RefSeq"/>
        </authorList>
    </citation>
    <scope>IDENTIFICATION</scope>
    <source>
        <tissue evidence="10">Thorax and Abdomen</tissue>
    </source>
</reference>
<dbReference type="PANTHER" id="PTHR17130">
    <property type="entry name" value="MITOCHONDRIAL OUTER MEMBRANE PROTEIN 25"/>
    <property type="match status" value="1"/>
</dbReference>
<keyword evidence="8" id="KW-0472">Membrane</keyword>
<dbReference type="RefSeq" id="XP_015522876.1">
    <property type="nucleotide sequence ID" value="XM_015667390.2"/>
</dbReference>
<name>A0A6J0C6B4_NEOLC</name>
<organism evidence="10">
    <name type="scientific">Neodiprion lecontei</name>
    <name type="common">Redheaded pine sawfly</name>
    <dbReference type="NCBI Taxonomy" id="441921"/>
    <lineage>
        <taxon>Eukaryota</taxon>
        <taxon>Metazoa</taxon>
        <taxon>Ecdysozoa</taxon>
        <taxon>Arthropoda</taxon>
        <taxon>Hexapoda</taxon>
        <taxon>Insecta</taxon>
        <taxon>Pterygota</taxon>
        <taxon>Neoptera</taxon>
        <taxon>Endopterygota</taxon>
        <taxon>Hymenoptera</taxon>
        <taxon>Tenthredinoidea</taxon>
        <taxon>Diprionidae</taxon>
        <taxon>Diprioninae</taxon>
        <taxon>Neodiprion</taxon>
    </lineage>
</organism>
<evidence type="ECO:0000256" key="3">
    <source>
        <dbReference type="ARBA" id="ARBA00021814"/>
    </source>
</evidence>
<keyword evidence="9" id="KW-1185">Reference proteome</keyword>
<dbReference type="Proteomes" id="UP000829291">
    <property type="component" value="Chromosome 6"/>
</dbReference>
<dbReference type="Pfam" id="PF14138">
    <property type="entry name" value="COX16"/>
    <property type="match status" value="1"/>
</dbReference>
<dbReference type="AlphaFoldDB" id="A0A6J0C6B4"/>
<evidence type="ECO:0000256" key="5">
    <source>
        <dbReference type="ARBA" id="ARBA00022792"/>
    </source>
</evidence>
<dbReference type="GeneID" id="107226543"/>
<dbReference type="InParanoid" id="A0A6J0C6B4"/>
<dbReference type="GO" id="GO:0033617">
    <property type="term" value="P:mitochondrial respiratory chain complex IV assembly"/>
    <property type="evidence" value="ECO:0007669"/>
    <property type="project" value="TreeGrafter"/>
</dbReference>
<dbReference type="InterPro" id="IPR020164">
    <property type="entry name" value="Cyt_c_Oxase_assmbl_COX16"/>
</dbReference>
<protein>
    <recommendedName>
        <fullName evidence="3">Cytochrome c oxidase assembly protein COX16 homolog, mitochondrial</fullName>
    </recommendedName>
</protein>
<evidence type="ECO:0000256" key="2">
    <source>
        <dbReference type="ARBA" id="ARBA00008370"/>
    </source>
</evidence>
<keyword evidence="6" id="KW-1133">Transmembrane helix</keyword>
<evidence type="ECO:0000256" key="7">
    <source>
        <dbReference type="ARBA" id="ARBA00023128"/>
    </source>
</evidence>
<dbReference type="OrthoDB" id="5516033at2759"/>
<evidence type="ECO:0000256" key="4">
    <source>
        <dbReference type="ARBA" id="ARBA00022692"/>
    </source>
</evidence>
<keyword evidence="7" id="KW-0496">Mitochondrion</keyword>
<dbReference type="PANTHER" id="PTHR17130:SF14">
    <property type="entry name" value="CYTOCHROME C OXIDASE ASSEMBLY PROTEIN COX16 HOMOLOG, MITOCHONDRIAL"/>
    <property type="match status" value="1"/>
</dbReference>
<evidence type="ECO:0000313" key="9">
    <source>
        <dbReference type="Proteomes" id="UP000829291"/>
    </source>
</evidence>
<keyword evidence="5" id="KW-0999">Mitochondrion inner membrane</keyword>
<keyword evidence="4" id="KW-0812">Transmembrane</keyword>
<comment type="subcellular location">
    <subcellularLocation>
        <location evidence="1">Mitochondrion inner membrane</location>
        <topology evidence="1">Single-pass membrane protein</topology>
    </subcellularLocation>
</comment>
<comment type="similarity">
    <text evidence="2">Belongs to the COX16 family.</text>
</comment>
<accession>A0A6J0C6B4</accession>
<evidence type="ECO:0000256" key="8">
    <source>
        <dbReference type="ARBA" id="ARBA00023136"/>
    </source>
</evidence>
<sequence length="107" mass="12624">MEFYQKISNKLKNKFRGLFKSSTRRYGIPFMLFVLVGSFGLKEVTSIRYQYRDDGPLLHEEAKKAGIDMKKPGEVTLETVYDSVKDLDIDNWENKRGPRPWEENTWT</sequence>
<proteinExistence type="inferred from homology"/>
<dbReference type="FunCoup" id="A0A6J0C6B4">
    <property type="interactions" value="118"/>
</dbReference>
<gene>
    <name evidence="10" type="primary">LOC107226543</name>
</gene>
<evidence type="ECO:0000256" key="6">
    <source>
        <dbReference type="ARBA" id="ARBA00022989"/>
    </source>
</evidence>
<evidence type="ECO:0000256" key="1">
    <source>
        <dbReference type="ARBA" id="ARBA00004434"/>
    </source>
</evidence>
<dbReference type="KEGG" id="nlo:107226543"/>
<evidence type="ECO:0000313" key="10">
    <source>
        <dbReference type="RefSeq" id="XP_015522876.1"/>
    </source>
</evidence>
<dbReference type="GO" id="GO:0005743">
    <property type="term" value="C:mitochondrial inner membrane"/>
    <property type="evidence" value="ECO:0007669"/>
    <property type="project" value="UniProtKB-SubCell"/>
</dbReference>